<evidence type="ECO:0000313" key="2">
    <source>
        <dbReference type="Proteomes" id="UP000661112"/>
    </source>
</evidence>
<dbReference type="Proteomes" id="UP000661112">
    <property type="component" value="Unassembled WGS sequence"/>
</dbReference>
<accession>A0ABR8DC03</accession>
<comment type="caution">
    <text evidence="1">The sequence shown here is derived from an EMBL/GenBank/DDBJ whole genome shotgun (WGS) entry which is preliminary data.</text>
</comment>
<keyword evidence="2" id="KW-1185">Reference proteome</keyword>
<evidence type="ECO:0000313" key="1">
    <source>
        <dbReference type="EMBL" id="MBD2503885.1"/>
    </source>
</evidence>
<gene>
    <name evidence="1" type="ORF">H6G83_25315</name>
</gene>
<sequence length="138" mass="16189">MDSNLTAADKCLFILSNTNDGEKLSPRHLTLIQLVVNNLANEAGLNELQRVYEMVNNNNYTDWFYGIENLKKDHQGYIYWRNKYIEHFSYKDDYEGERLAAEKLASRCKHLESIGVEIDIDSVVFRWEEYESIQSTVN</sequence>
<reference evidence="1 2" key="1">
    <citation type="journal article" date="2020" name="ISME J.">
        <title>Comparative genomics reveals insights into cyanobacterial evolution and habitat adaptation.</title>
        <authorList>
            <person name="Chen M.Y."/>
            <person name="Teng W.K."/>
            <person name="Zhao L."/>
            <person name="Hu C.X."/>
            <person name="Zhou Y.K."/>
            <person name="Han B.P."/>
            <person name="Song L.R."/>
            <person name="Shu W.S."/>
        </authorList>
    </citation>
    <scope>NUCLEOTIDE SEQUENCE [LARGE SCALE GENOMIC DNA]</scope>
    <source>
        <strain evidence="1 2">FACHB-119</strain>
    </source>
</reference>
<organism evidence="1 2">
    <name type="scientific">Anabaena azotica FACHB-119</name>
    <dbReference type="NCBI Taxonomy" id="947527"/>
    <lineage>
        <taxon>Bacteria</taxon>
        <taxon>Bacillati</taxon>
        <taxon>Cyanobacteriota</taxon>
        <taxon>Cyanophyceae</taxon>
        <taxon>Nostocales</taxon>
        <taxon>Nostocaceae</taxon>
        <taxon>Anabaena</taxon>
        <taxon>Anabaena azotica</taxon>
    </lineage>
</organism>
<proteinExistence type="predicted"/>
<dbReference type="EMBL" id="JACJSG010000042">
    <property type="protein sequence ID" value="MBD2503885.1"/>
    <property type="molecule type" value="Genomic_DNA"/>
</dbReference>
<dbReference type="RefSeq" id="WP_190477106.1">
    <property type="nucleotide sequence ID" value="NZ_JACJSG010000042.1"/>
</dbReference>
<protein>
    <submittedName>
        <fullName evidence="1">Uncharacterized protein</fullName>
    </submittedName>
</protein>
<name>A0ABR8DC03_9NOST</name>